<dbReference type="Gene3D" id="3.40.50.1820">
    <property type="entry name" value="alpha/beta hydrolase"/>
    <property type="match status" value="1"/>
</dbReference>
<keyword evidence="2" id="KW-1185">Reference proteome</keyword>
<dbReference type="STRING" id="1189621.A3SI_16807"/>
<organism evidence="1 2">
    <name type="scientific">Nitritalea halalkaliphila LW7</name>
    <dbReference type="NCBI Taxonomy" id="1189621"/>
    <lineage>
        <taxon>Bacteria</taxon>
        <taxon>Pseudomonadati</taxon>
        <taxon>Bacteroidota</taxon>
        <taxon>Cytophagia</taxon>
        <taxon>Cytophagales</taxon>
        <taxon>Cyclobacteriaceae</taxon>
        <taxon>Nitritalea</taxon>
    </lineage>
</organism>
<dbReference type="InterPro" id="IPR029058">
    <property type="entry name" value="AB_hydrolase_fold"/>
</dbReference>
<protein>
    <submittedName>
        <fullName evidence="1">Alpha/beta hydrolase</fullName>
    </submittedName>
</protein>
<keyword evidence="1" id="KW-0378">Hydrolase</keyword>
<evidence type="ECO:0000313" key="1">
    <source>
        <dbReference type="EMBL" id="EIM73906.1"/>
    </source>
</evidence>
<gene>
    <name evidence="1" type="ORF">A3SI_16807</name>
</gene>
<reference evidence="1 2" key="1">
    <citation type="submission" date="2012-05" db="EMBL/GenBank/DDBJ databases">
        <title>Genome sequence of Nitritalea halalkaliphila LW7.</title>
        <authorList>
            <person name="Jangir P.K."/>
            <person name="Singh A."/>
            <person name="Shivaji S."/>
            <person name="Sharma R."/>
        </authorList>
    </citation>
    <scope>NUCLEOTIDE SEQUENCE [LARGE SCALE GENOMIC DNA]</scope>
    <source>
        <strain evidence="1 2">LW7</strain>
    </source>
</reference>
<evidence type="ECO:0000313" key="2">
    <source>
        <dbReference type="Proteomes" id="UP000005551"/>
    </source>
</evidence>
<dbReference type="RefSeq" id="WP_009056813.1">
    <property type="nucleotide sequence ID" value="NZ_AJYA01000052.1"/>
</dbReference>
<dbReference type="SUPFAM" id="SSF53474">
    <property type="entry name" value="alpha/beta-Hydrolases"/>
    <property type="match status" value="1"/>
</dbReference>
<dbReference type="AlphaFoldDB" id="I5BWF4"/>
<comment type="caution">
    <text evidence="1">The sequence shown here is derived from an EMBL/GenBank/DDBJ whole genome shotgun (WGS) entry which is preliminary data.</text>
</comment>
<accession>I5BWF4</accession>
<dbReference type="EMBL" id="AJYA01000052">
    <property type="protein sequence ID" value="EIM73906.1"/>
    <property type="molecule type" value="Genomic_DNA"/>
</dbReference>
<dbReference type="GO" id="GO:0016787">
    <property type="term" value="F:hydrolase activity"/>
    <property type="evidence" value="ECO:0007669"/>
    <property type="project" value="UniProtKB-KW"/>
</dbReference>
<sequence length="96" mass="10436">AHGSQTPTAVALAYTKAMRARPDRREVLARMPHSLLIAGQEDPAISEEDSRAQESLVTRFVLLEGVGHMGMYEKNAAGIEALAAFLRQTFPSKAVE</sequence>
<proteinExistence type="predicted"/>
<dbReference type="Proteomes" id="UP000005551">
    <property type="component" value="Unassembled WGS sequence"/>
</dbReference>
<feature type="non-terminal residue" evidence="1">
    <location>
        <position position="1"/>
    </location>
</feature>
<name>I5BWF4_9BACT</name>